<dbReference type="Proteomes" id="UP000287756">
    <property type="component" value="Chromosome"/>
</dbReference>
<proteinExistence type="predicted"/>
<dbReference type="OrthoDB" id="2966048at2"/>
<sequence length="230" mass="25784">MYKNLGIIMVISLLLAGCSNNDPVSIEGKIFEVNKEKKTFVVLVENNLIEQQMAADQKYGEAIEAFSVNVDKGMEVKGEVNSFNGLEQGQKVAVEIEEEYDSKLVTKDTLFNKHSKLPVYEPKSTTVTPYSKQDIVQELTVEEGYGLYTYNPKADEEGKYDATPSSVAANFPFHEIQVISSGDDVKNTKELLGLYEGSPTYIITDEKEVVFKSDNKKELNEFIKTLEKPN</sequence>
<evidence type="ECO:0000313" key="1">
    <source>
        <dbReference type="EMBL" id="QAS51421.1"/>
    </source>
</evidence>
<reference evidence="1 2" key="1">
    <citation type="submission" date="2018-01" db="EMBL/GenBank/DDBJ databases">
        <title>The whole genome sequencing and assembly of Halobacillus litoralis ERB031 strain.</title>
        <authorList>
            <person name="Lee S.-J."/>
            <person name="Park M.-K."/>
            <person name="Kim J.-Y."/>
            <person name="Lee Y.-J."/>
            <person name="Yi H."/>
            <person name="Bahn Y.-S."/>
            <person name="Kim J.F."/>
            <person name="Lee D.-W."/>
        </authorList>
    </citation>
    <scope>NUCLEOTIDE SEQUENCE [LARGE SCALE GENOMIC DNA]</scope>
    <source>
        <strain evidence="1 2">ERB 031</strain>
    </source>
</reference>
<accession>A0A410M9L5</accession>
<dbReference type="EMBL" id="CP026118">
    <property type="protein sequence ID" value="QAS51421.1"/>
    <property type="molecule type" value="Genomic_DNA"/>
</dbReference>
<dbReference type="RefSeq" id="WP_128523178.1">
    <property type="nucleotide sequence ID" value="NZ_CP026118.1"/>
</dbReference>
<dbReference type="KEGG" id="hli:HLI_03895"/>
<name>A0A410M9L5_9BACI</name>
<dbReference type="PROSITE" id="PS51257">
    <property type="entry name" value="PROKAR_LIPOPROTEIN"/>
    <property type="match status" value="1"/>
</dbReference>
<dbReference type="AlphaFoldDB" id="A0A410M9L5"/>
<evidence type="ECO:0000313" key="2">
    <source>
        <dbReference type="Proteomes" id="UP000287756"/>
    </source>
</evidence>
<gene>
    <name evidence="1" type="ORF">HLI_03895</name>
</gene>
<organism evidence="1 2">
    <name type="scientific">Halobacillus litoralis</name>
    <dbReference type="NCBI Taxonomy" id="45668"/>
    <lineage>
        <taxon>Bacteria</taxon>
        <taxon>Bacillati</taxon>
        <taxon>Bacillota</taxon>
        <taxon>Bacilli</taxon>
        <taxon>Bacillales</taxon>
        <taxon>Bacillaceae</taxon>
        <taxon>Halobacillus</taxon>
    </lineage>
</organism>
<protein>
    <recommendedName>
        <fullName evidence="3">Lipoprotein</fullName>
    </recommendedName>
</protein>
<evidence type="ECO:0008006" key="3">
    <source>
        <dbReference type="Google" id="ProtNLM"/>
    </source>
</evidence>